<dbReference type="Proteomes" id="UP001185092">
    <property type="component" value="Unassembled WGS sequence"/>
</dbReference>
<sequence>MHTIEHFGNWMNLYNSSKDPNSPFYGKEVNYDVFQYALYDHYIAPGWDSFGSETLYLKVLFADYMNGFVIIELIGEWNDAVYNDISVLKNEVIDFFLEQEINHFILIGENVFNFHGSDDSYYEEWDSELEGDGWIVALNFRDFILQEWERMGLSQYLFYGEFLDLPEWRTLTPLQVYKKVLDQMNRLIS</sequence>
<comment type="caution">
    <text evidence="1">The sequence shown here is derived from an EMBL/GenBank/DDBJ whole genome shotgun (WGS) entry which is preliminary data.</text>
</comment>
<protein>
    <submittedName>
        <fullName evidence="1">Uncharacterized protein</fullName>
    </submittedName>
</protein>
<dbReference type="EMBL" id="JAVDQD010000004">
    <property type="protein sequence ID" value="MDR6240465.1"/>
    <property type="molecule type" value="Genomic_DNA"/>
</dbReference>
<organism evidence="1 2">
    <name type="scientific">Aureibacter tunicatorum</name>
    <dbReference type="NCBI Taxonomy" id="866807"/>
    <lineage>
        <taxon>Bacteria</taxon>
        <taxon>Pseudomonadati</taxon>
        <taxon>Bacteroidota</taxon>
        <taxon>Cytophagia</taxon>
        <taxon>Cytophagales</taxon>
        <taxon>Persicobacteraceae</taxon>
        <taxon>Aureibacter</taxon>
    </lineage>
</organism>
<name>A0AAE3XR94_9BACT</name>
<evidence type="ECO:0000313" key="1">
    <source>
        <dbReference type="EMBL" id="MDR6240465.1"/>
    </source>
</evidence>
<proteinExistence type="predicted"/>
<accession>A0AAE3XR94</accession>
<keyword evidence="2" id="KW-1185">Reference proteome</keyword>
<gene>
    <name evidence="1" type="ORF">HNQ88_003531</name>
</gene>
<evidence type="ECO:0000313" key="2">
    <source>
        <dbReference type="Proteomes" id="UP001185092"/>
    </source>
</evidence>
<dbReference type="RefSeq" id="WP_309940414.1">
    <property type="nucleotide sequence ID" value="NZ_AP025305.1"/>
</dbReference>
<reference evidence="1" key="1">
    <citation type="submission" date="2023-07" db="EMBL/GenBank/DDBJ databases">
        <title>Genomic Encyclopedia of Type Strains, Phase IV (KMG-IV): sequencing the most valuable type-strain genomes for metagenomic binning, comparative biology and taxonomic classification.</title>
        <authorList>
            <person name="Goeker M."/>
        </authorList>
    </citation>
    <scope>NUCLEOTIDE SEQUENCE</scope>
    <source>
        <strain evidence="1">DSM 26174</strain>
    </source>
</reference>
<dbReference type="AlphaFoldDB" id="A0AAE3XR94"/>